<evidence type="ECO:0000256" key="12">
    <source>
        <dbReference type="RuleBase" id="RU004334"/>
    </source>
</evidence>
<feature type="compositionally biased region" description="Polar residues" evidence="13">
    <location>
        <begin position="38"/>
        <end position="53"/>
    </location>
</feature>
<keyword evidence="7" id="KW-0446">Lipid-binding</keyword>
<comment type="subcellular location">
    <subcellularLocation>
        <location evidence="12">Nucleus</location>
    </subcellularLocation>
</comment>
<evidence type="ECO:0000256" key="1">
    <source>
        <dbReference type="ARBA" id="ARBA00005413"/>
    </source>
</evidence>
<dbReference type="PROSITE" id="PS00031">
    <property type="entry name" value="NUCLEAR_REC_DBD_1"/>
    <property type="match status" value="1"/>
</dbReference>
<evidence type="ECO:0000313" key="17">
    <source>
        <dbReference type="Proteomes" id="UP001186944"/>
    </source>
</evidence>
<keyword evidence="10 12" id="KW-0675">Receptor</keyword>
<dbReference type="InterPro" id="IPR050200">
    <property type="entry name" value="Nuclear_hormone_rcpt_NR3"/>
</dbReference>
<feature type="compositionally biased region" description="Polar residues" evidence="13">
    <location>
        <begin position="15"/>
        <end position="24"/>
    </location>
</feature>
<evidence type="ECO:0000256" key="2">
    <source>
        <dbReference type="ARBA" id="ARBA00022665"/>
    </source>
</evidence>
<dbReference type="SMART" id="SM00430">
    <property type="entry name" value="HOLI"/>
    <property type="match status" value="1"/>
</dbReference>
<dbReference type="GO" id="GO:0005496">
    <property type="term" value="F:steroid binding"/>
    <property type="evidence" value="ECO:0007669"/>
    <property type="project" value="UniProtKB-KW"/>
</dbReference>
<dbReference type="SUPFAM" id="SSF48508">
    <property type="entry name" value="Nuclear receptor ligand-binding domain"/>
    <property type="match status" value="1"/>
</dbReference>
<evidence type="ECO:0000256" key="7">
    <source>
        <dbReference type="ARBA" id="ARBA00023121"/>
    </source>
</evidence>
<feature type="compositionally biased region" description="Basic and acidic residues" evidence="13">
    <location>
        <begin position="26"/>
        <end position="37"/>
    </location>
</feature>
<feature type="region of interest" description="Disordered" evidence="13">
    <location>
        <begin position="469"/>
        <end position="517"/>
    </location>
</feature>
<dbReference type="InterPro" id="IPR035500">
    <property type="entry name" value="NHR-like_dom_sf"/>
</dbReference>
<evidence type="ECO:0000256" key="8">
    <source>
        <dbReference type="ARBA" id="ARBA00023125"/>
    </source>
</evidence>
<evidence type="ECO:0000256" key="6">
    <source>
        <dbReference type="ARBA" id="ARBA00023015"/>
    </source>
</evidence>
<sequence length="772" mass="85834">MLKVTMPPPKKPKSGPTTIEQFMSNDELKTDEVRERTGSCSGNSEASDTSVVSGKSIASDVSNGMENERRDDLLEECKAPGLKLLRELIIKKREEEQRVPGSYVSTDGSAKSESPADLYNATEQEKTVSVLDVVSAKAKQEAKSGKRSSSPISPLAGSVLPRGSFDKSSIRDKTGSRLLNSILAPTITTPISTTGSHFQNYFSPYLYGQSLPGTCIRQDAEMEPRDLSLKPDKENNNLESRLLNENLQRDIQERLSLQFGMGSYSATTDKEYLDSRKNLVGILTEPRYNHLGFPIDRDSSIGSFPFFVNGLESRRDAVSNLIPKEEAGHHPMVGSVVSQGSYIGLPHVMPNYTSTSAGVVYRDNSNRLLPILDPSISYSEGRRLRAAYAGTGANSTNRLCQVCNDNASGFHYGVWSCEGCKAFFKRSIQGPVDYVCPATNTCTIDKHRRKSCQACRLRKCYEVGMNKGTQRKERKGSLSSMSTKQQTTAKRSRADSSDNTVNSTSGSPNPPKNARRSQTTVILAALNKAELPMLEGFHNHNLPPTKLHLLNSLIKLAERELVHLINWAKNVPGYTDLSLGDQVHLIECCWMELLLLNRAFRSREQDGNRLVFAPDLILDRSMWAVVGMTEIFEQVAAVSEQMVHLNVHKDEFLLLQATVLVNAEARRLESYVQIHHMRQSLLDAIVDTAQKYHPDNLRHVPSLLLLLTHIRQAGERAIAYFQKLKYEGAVNFCDLLKEMLDAQDFMERVSGNQVRRNEDCDSGRVSQPGLGT</sequence>
<dbReference type="FunFam" id="3.30.50.10:FF:000139">
    <property type="entry name" value="Estrogen receptor beta a variant b"/>
    <property type="match status" value="1"/>
</dbReference>
<dbReference type="PRINTS" id="PR00047">
    <property type="entry name" value="STROIDFINGER"/>
</dbReference>
<keyword evidence="11 12" id="KW-0539">Nucleus</keyword>
<evidence type="ECO:0000256" key="11">
    <source>
        <dbReference type="ARBA" id="ARBA00023242"/>
    </source>
</evidence>
<keyword evidence="2" id="KW-0754">Steroid-binding</keyword>
<feature type="compositionally biased region" description="Polar residues" evidence="13">
    <location>
        <begin position="497"/>
        <end position="507"/>
    </location>
</feature>
<dbReference type="AlphaFoldDB" id="A0AA88XWL3"/>
<keyword evidence="17" id="KW-1185">Reference proteome</keyword>
<dbReference type="PRINTS" id="PR00398">
    <property type="entry name" value="STRDHORMONER"/>
</dbReference>
<feature type="domain" description="Nuclear receptor" evidence="14">
    <location>
        <begin position="397"/>
        <end position="472"/>
    </location>
</feature>
<evidence type="ECO:0000256" key="3">
    <source>
        <dbReference type="ARBA" id="ARBA00022723"/>
    </source>
</evidence>
<dbReference type="EMBL" id="VSWD01000009">
    <property type="protein sequence ID" value="KAK3093364.1"/>
    <property type="molecule type" value="Genomic_DNA"/>
</dbReference>
<gene>
    <name evidence="16" type="ORF">FSP39_014570</name>
</gene>
<keyword evidence="6 12" id="KW-0805">Transcription regulation</keyword>
<dbReference type="InterPro" id="IPR001628">
    <property type="entry name" value="Znf_hrmn_rcpt"/>
</dbReference>
<evidence type="ECO:0000256" key="4">
    <source>
        <dbReference type="ARBA" id="ARBA00022771"/>
    </source>
</evidence>
<dbReference type="GO" id="GO:0003700">
    <property type="term" value="F:DNA-binding transcription factor activity"/>
    <property type="evidence" value="ECO:0007669"/>
    <property type="project" value="InterPro"/>
</dbReference>
<dbReference type="Proteomes" id="UP001186944">
    <property type="component" value="Unassembled WGS sequence"/>
</dbReference>
<feature type="compositionally biased region" description="Polar residues" evidence="13">
    <location>
        <begin position="477"/>
        <end position="489"/>
    </location>
</feature>
<dbReference type="Pfam" id="PF00104">
    <property type="entry name" value="Hormone_recep"/>
    <property type="match status" value="1"/>
</dbReference>
<comment type="similarity">
    <text evidence="1">Belongs to the nuclear hormone receptor family. NR3 subfamily.</text>
</comment>
<dbReference type="GO" id="GO:0043565">
    <property type="term" value="F:sequence-specific DNA binding"/>
    <property type="evidence" value="ECO:0007669"/>
    <property type="project" value="InterPro"/>
</dbReference>
<dbReference type="GO" id="GO:0005634">
    <property type="term" value="C:nucleus"/>
    <property type="evidence" value="ECO:0007669"/>
    <property type="project" value="UniProtKB-SubCell"/>
</dbReference>
<keyword evidence="9 12" id="KW-0804">Transcription</keyword>
<feature type="domain" description="NR LBD" evidence="15">
    <location>
        <begin position="518"/>
        <end position="743"/>
    </location>
</feature>
<evidence type="ECO:0000256" key="13">
    <source>
        <dbReference type="SAM" id="MobiDB-lite"/>
    </source>
</evidence>
<comment type="caution">
    <text evidence="16">The sequence shown here is derived from an EMBL/GenBank/DDBJ whole genome shotgun (WGS) entry which is preliminary data.</text>
</comment>
<proteinExistence type="inferred from homology"/>
<dbReference type="CDD" id="cd07068">
    <property type="entry name" value="NR_LBD_ER_like"/>
    <property type="match status" value="1"/>
</dbReference>
<evidence type="ECO:0000259" key="15">
    <source>
        <dbReference type="PROSITE" id="PS51843"/>
    </source>
</evidence>
<keyword evidence="4 12" id="KW-0863">Zinc-finger</keyword>
<evidence type="ECO:0000256" key="10">
    <source>
        <dbReference type="ARBA" id="ARBA00023170"/>
    </source>
</evidence>
<dbReference type="Gene3D" id="3.30.50.10">
    <property type="entry name" value="Erythroid Transcription Factor GATA-1, subunit A"/>
    <property type="match status" value="1"/>
</dbReference>
<dbReference type="Pfam" id="PF00105">
    <property type="entry name" value="zf-C4"/>
    <property type="match status" value="1"/>
</dbReference>
<accession>A0AA88XWL3</accession>
<dbReference type="InterPro" id="IPR013088">
    <property type="entry name" value="Znf_NHR/GATA"/>
</dbReference>
<evidence type="ECO:0000256" key="9">
    <source>
        <dbReference type="ARBA" id="ARBA00023163"/>
    </source>
</evidence>
<dbReference type="SMART" id="SM00399">
    <property type="entry name" value="ZnF_C4"/>
    <property type="match status" value="1"/>
</dbReference>
<evidence type="ECO:0000256" key="5">
    <source>
        <dbReference type="ARBA" id="ARBA00022833"/>
    </source>
</evidence>
<dbReference type="InterPro" id="IPR001723">
    <property type="entry name" value="Nuclear_hrmn_rcpt"/>
</dbReference>
<dbReference type="PROSITE" id="PS51030">
    <property type="entry name" value="NUCLEAR_REC_DBD_2"/>
    <property type="match status" value="1"/>
</dbReference>
<keyword evidence="5 12" id="KW-0862">Zinc</keyword>
<keyword evidence="3 12" id="KW-0479">Metal-binding</keyword>
<dbReference type="InterPro" id="IPR000536">
    <property type="entry name" value="Nucl_hrmn_rcpt_lig-bd"/>
</dbReference>
<dbReference type="Gene3D" id="1.10.565.10">
    <property type="entry name" value="Retinoid X Receptor"/>
    <property type="match status" value="1"/>
</dbReference>
<dbReference type="CDD" id="cd07171">
    <property type="entry name" value="NR_DBD_ER"/>
    <property type="match status" value="1"/>
</dbReference>
<dbReference type="PANTHER" id="PTHR48092">
    <property type="entry name" value="KNIRPS-RELATED PROTEIN-RELATED"/>
    <property type="match status" value="1"/>
</dbReference>
<dbReference type="GO" id="GO:0008270">
    <property type="term" value="F:zinc ion binding"/>
    <property type="evidence" value="ECO:0007669"/>
    <property type="project" value="UniProtKB-KW"/>
</dbReference>
<name>A0AA88XWL3_PINIB</name>
<evidence type="ECO:0008006" key="18">
    <source>
        <dbReference type="Google" id="ProtNLM"/>
    </source>
</evidence>
<organism evidence="16 17">
    <name type="scientific">Pinctada imbricata</name>
    <name type="common">Atlantic pearl-oyster</name>
    <name type="synonym">Pinctada martensii</name>
    <dbReference type="NCBI Taxonomy" id="66713"/>
    <lineage>
        <taxon>Eukaryota</taxon>
        <taxon>Metazoa</taxon>
        <taxon>Spiralia</taxon>
        <taxon>Lophotrochozoa</taxon>
        <taxon>Mollusca</taxon>
        <taxon>Bivalvia</taxon>
        <taxon>Autobranchia</taxon>
        <taxon>Pteriomorphia</taxon>
        <taxon>Pterioida</taxon>
        <taxon>Pterioidea</taxon>
        <taxon>Pteriidae</taxon>
        <taxon>Pinctada</taxon>
    </lineage>
</organism>
<keyword evidence="8 12" id="KW-0238">DNA-binding</keyword>
<protein>
    <recommendedName>
        <fullName evidence="18">Estrogen receptor</fullName>
    </recommendedName>
</protein>
<feature type="region of interest" description="Disordered" evidence="13">
    <location>
        <begin position="1"/>
        <end position="72"/>
    </location>
</feature>
<reference evidence="16" key="1">
    <citation type="submission" date="2019-08" db="EMBL/GenBank/DDBJ databases">
        <title>The improved chromosome-level genome for the pearl oyster Pinctada fucata martensii using PacBio sequencing and Hi-C.</title>
        <authorList>
            <person name="Zheng Z."/>
        </authorList>
    </citation>
    <scope>NUCLEOTIDE SEQUENCE</scope>
    <source>
        <strain evidence="16">ZZ-2019</strain>
        <tissue evidence="16">Adductor muscle</tissue>
    </source>
</reference>
<evidence type="ECO:0000313" key="16">
    <source>
        <dbReference type="EMBL" id="KAK3093364.1"/>
    </source>
</evidence>
<dbReference type="SUPFAM" id="SSF57716">
    <property type="entry name" value="Glucocorticoid receptor-like (DNA-binding domain)"/>
    <property type="match status" value="1"/>
</dbReference>
<evidence type="ECO:0000259" key="14">
    <source>
        <dbReference type="PROSITE" id="PS51030"/>
    </source>
</evidence>
<dbReference type="PROSITE" id="PS51843">
    <property type="entry name" value="NR_LBD"/>
    <property type="match status" value="1"/>
</dbReference>